<dbReference type="PANTHER" id="PTHR43005">
    <property type="entry name" value="BLR7065 PROTEIN"/>
    <property type="match status" value="1"/>
</dbReference>
<keyword evidence="6 7" id="KW-0472">Membrane</keyword>
<dbReference type="GO" id="GO:0055085">
    <property type="term" value="P:transmembrane transport"/>
    <property type="evidence" value="ECO:0007669"/>
    <property type="project" value="InterPro"/>
</dbReference>
<evidence type="ECO:0000256" key="3">
    <source>
        <dbReference type="ARBA" id="ARBA00022475"/>
    </source>
</evidence>
<feature type="transmembrane region" description="Helical" evidence="7">
    <location>
        <begin position="141"/>
        <end position="166"/>
    </location>
</feature>
<feature type="transmembrane region" description="Helical" evidence="7">
    <location>
        <begin position="187"/>
        <end position="209"/>
    </location>
</feature>
<keyword evidence="3" id="KW-1003">Cell membrane</keyword>
<proteinExistence type="inferred from homology"/>
<reference evidence="10" key="1">
    <citation type="submission" date="2015-12" db="EMBL/GenBank/DDBJ databases">
        <authorList>
            <person name="Shamseldin A."/>
            <person name="Moawad H."/>
            <person name="Abd El-Rahim W.M."/>
            <person name="Sadowsky M.J."/>
        </authorList>
    </citation>
    <scope>NUCLEOTIDE SEQUENCE [LARGE SCALE GENOMIC DNA]</scope>
    <source>
        <strain evidence="10">JAM AC0309</strain>
    </source>
</reference>
<dbReference type="PROSITE" id="PS50928">
    <property type="entry name" value="ABC_TM1"/>
    <property type="match status" value="1"/>
</dbReference>
<accession>A0A0U5CI02</accession>
<comment type="subcellular location">
    <subcellularLocation>
        <location evidence="1 7">Cell membrane</location>
        <topology evidence="1 7">Multi-pass membrane protein</topology>
    </subcellularLocation>
</comment>
<comment type="similarity">
    <text evidence="7">Belongs to the binding-protein-dependent transport system permease family.</text>
</comment>
<dbReference type="EMBL" id="AP017315">
    <property type="protein sequence ID" value="BAU33394.1"/>
    <property type="molecule type" value="Genomic_DNA"/>
</dbReference>
<evidence type="ECO:0000256" key="4">
    <source>
        <dbReference type="ARBA" id="ARBA00022692"/>
    </source>
</evidence>
<dbReference type="CDD" id="cd06261">
    <property type="entry name" value="TM_PBP2"/>
    <property type="match status" value="1"/>
</dbReference>
<evidence type="ECO:0000313" key="10">
    <source>
        <dbReference type="Proteomes" id="UP000218965"/>
    </source>
</evidence>
<name>A0A0U5CI02_9MICO</name>
<keyword evidence="2 7" id="KW-0813">Transport</keyword>
<gene>
    <name evidence="9" type="ORF">MalAC0309_2555</name>
</gene>
<protein>
    <submittedName>
        <fullName evidence="9">ABC transporter permease protein</fullName>
    </submittedName>
</protein>
<evidence type="ECO:0000256" key="2">
    <source>
        <dbReference type="ARBA" id="ARBA00022448"/>
    </source>
</evidence>
<dbReference type="SUPFAM" id="SSF161098">
    <property type="entry name" value="MetI-like"/>
    <property type="match status" value="1"/>
</dbReference>
<feature type="transmembrane region" description="Helical" evidence="7">
    <location>
        <begin position="247"/>
        <end position="269"/>
    </location>
</feature>
<keyword evidence="4 7" id="KW-0812">Transmembrane</keyword>
<dbReference type="RefSeq" id="WP_161494134.1">
    <property type="nucleotide sequence ID" value="NZ_AP017315.1"/>
</dbReference>
<keyword evidence="5 7" id="KW-1133">Transmembrane helix</keyword>
<evidence type="ECO:0000256" key="1">
    <source>
        <dbReference type="ARBA" id="ARBA00004651"/>
    </source>
</evidence>
<feature type="transmembrane region" description="Helical" evidence="7">
    <location>
        <begin position="94"/>
        <end position="114"/>
    </location>
</feature>
<dbReference type="KEGG" id="malk:MalAC0309_2555"/>
<dbReference type="AlphaFoldDB" id="A0A0U5CI02"/>
<evidence type="ECO:0000259" key="8">
    <source>
        <dbReference type="PROSITE" id="PS50928"/>
    </source>
</evidence>
<feature type="transmembrane region" description="Helical" evidence="7">
    <location>
        <begin position="60"/>
        <end position="82"/>
    </location>
</feature>
<sequence length="276" mass="31201">MSPGLLFLAAIAIYPTIYSLVLSFTQWRITTGDAPRFVGFDNYSQILADPAFWNSVRVTFTFVVFSVAIEFALAFLLALVFFRGLPGEKIMRSLILLPMLCAPVVIGLLARFSLEPNFGIVNQLMRSVGLPTTEFLGSPDLALPTLIAIDIWQWTPFLFLIFLAAMQGIPEDIIEASKLDGATWPRIVWHQFLPLLKYPIMVGLLLRLIDTFRVYDIVFMTTRGGPIDVTSTMSWQIYDVGFRSFTISYAAAYSWLMLIIVLTMMNFLIRRMAVRA</sequence>
<dbReference type="PANTHER" id="PTHR43005:SF2">
    <property type="entry name" value="INTEGRAL MEMBRANE SUGAR TRANSPORT PROTEIN"/>
    <property type="match status" value="1"/>
</dbReference>
<dbReference type="Gene3D" id="1.10.3720.10">
    <property type="entry name" value="MetI-like"/>
    <property type="match status" value="1"/>
</dbReference>
<dbReference type="InterPro" id="IPR035906">
    <property type="entry name" value="MetI-like_sf"/>
</dbReference>
<dbReference type="Pfam" id="PF00528">
    <property type="entry name" value="BPD_transp_1"/>
    <property type="match status" value="1"/>
</dbReference>
<organism evidence="9 10">
    <name type="scientific">Microcella alkaliphila</name>
    <dbReference type="NCBI Taxonomy" id="279828"/>
    <lineage>
        <taxon>Bacteria</taxon>
        <taxon>Bacillati</taxon>
        <taxon>Actinomycetota</taxon>
        <taxon>Actinomycetes</taxon>
        <taxon>Micrococcales</taxon>
        <taxon>Microbacteriaceae</taxon>
        <taxon>Microcella</taxon>
    </lineage>
</organism>
<evidence type="ECO:0000256" key="5">
    <source>
        <dbReference type="ARBA" id="ARBA00022989"/>
    </source>
</evidence>
<dbReference type="Proteomes" id="UP000218965">
    <property type="component" value="Chromosome"/>
</dbReference>
<dbReference type="InterPro" id="IPR000515">
    <property type="entry name" value="MetI-like"/>
</dbReference>
<dbReference type="GO" id="GO:0005886">
    <property type="term" value="C:plasma membrane"/>
    <property type="evidence" value="ECO:0007669"/>
    <property type="project" value="UniProtKB-SubCell"/>
</dbReference>
<reference evidence="9 10" key="2">
    <citation type="submission" date="2016-01" db="EMBL/GenBank/DDBJ databases">
        <title>Microcella alkaliphila JAM AC0309 whole genome shotgun sequence.</title>
        <authorList>
            <person name="Kurata A."/>
            <person name="Hirose Y."/>
            <person name="Kishimoto N."/>
            <person name="Kobayashi T."/>
        </authorList>
    </citation>
    <scope>NUCLEOTIDE SEQUENCE [LARGE SCALE GENOMIC DNA]</scope>
    <source>
        <strain evidence="9 10">JAM AC0309</strain>
    </source>
</reference>
<feature type="domain" description="ABC transmembrane type-1" evidence="8">
    <location>
        <begin position="52"/>
        <end position="266"/>
    </location>
</feature>
<evidence type="ECO:0000256" key="7">
    <source>
        <dbReference type="RuleBase" id="RU363032"/>
    </source>
</evidence>
<evidence type="ECO:0000313" key="9">
    <source>
        <dbReference type="EMBL" id="BAU33394.1"/>
    </source>
</evidence>
<evidence type="ECO:0000256" key="6">
    <source>
        <dbReference type="ARBA" id="ARBA00023136"/>
    </source>
</evidence>